<dbReference type="InterPro" id="IPR051685">
    <property type="entry name" value="Ycf3/AcsC/BcsC/TPR_MFPF"/>
</dbReference>
<dbReference type="STRING" id="400727.A0A2T7NY50"/>
<evidence type="ECO:0000259" key="4">
    <source>
        <dbReference type="Pfam" id="PF12733"/>
    </source>
</evidence>
<dbReference type="InterPro" id="IPR025883">
    <property type="entry name" value="Cadherin-like_domain"/>
</dbReference>
<dbReference type="AlphaFoldDB" id="A0A2T7NY50"/>
<proteinExistence type="predicted"/>
<name>A0A2T7NY50_POMCA</name>
<organism evidence="5 6">
    <name type="scientific">Pomacea canaliculata</name>
    <name type="common">Golden apple snail</name>
    <dbReference type="NCBI Taxonomy" id="400727"/>
    <lineage>
        <taxon>Eukaryota</taxon>
        <taxon>Metazoa</taxon>
        <taxon>Spiralia</taxon>
        <taxon>Lophotrochozoa</taxon>
        <taxon>Mollusca</taxon>
        <taxon>Gastropoda</taxon>
        <taxon>Caenogastropoda</taxon>
        <taxon>Architaenioglossa</taxon>
        <taxon>Ampullarioidea</taxon>
        <taxon>Ampullariidae</taxon>
        <taxon>Pomacea</taxon>
    </lineage>
</organism>
<feature type="compositionally biased region" description="Pro residues" evidence="3">
    <location>
        <begin position="855"/>
        <end position="870"/>
    </location>
</feature>
<dbReference type="PANTHER" id="PTHR44943:SF4">
    <property type="entry name" value="TPR REPEAT-CONTAINING PROTEIN MJ0798"/>
    <property type="match status" value="1"/>
</dbReference>
<dbReference type="SUPFAM" id="SSF48452">
    <property type="entry name" value="TPR-like"/>
    <property type="match status" value="2"/>
</dbReference>
<dbReference type="Gene3D" id="1.25.40.10">
    <property type="entry name" value="Tetratricopeptide repeat domain"/>
    <property type="match status" value="2"/>
</dbReference>
<evidence type="ECO:0000313" key="6">
    <source>
        <dbReference type="Proteomes" id="UP000245119"/>
    </source>
</evidence>
<protein>
    <recommendedName>
        <fullName evidence="4">Cadherin-like beta-sandwich-like domain-containing protein</fullName>
    </recommendedName>
</protein>
<dbReference type="Proteomes" id="UP000245119">
    <property type="component" value="Linkage Group LG8"/>
</dbReference>
<dbReference type="EMBL" id="PZQS01000008">
    <property type="protein sequence ID" value="PVD26081.1"/>
    <property type="molecule type" value="Genomic_DNA"/>
</dbReference>
<evidence type="ECO:0000256" key="2">
    <source>
        <dbReference type="ARBA" id="ARBA00022803"/>
    </source>
</evidence>
<feature type="compositionally biased region" description="Pro residues" evidence="3">
    <location>
        <begin position="897"/>
        <end position="911"/>
    </location>
</feature>
<keyword evidence="1" id="KW-0677">Repeat</keyword>
<comment type="caution">
    <text evidence="5">The sequence shown here is derived from an EMBL/GenBank/DDBJ whole genome shotgun (WGS) entry which is preliminary data.</text>
</comment>
<feature type="compositionally biased region" description="Low complexity" evidence="3">
    <location>
        <begin position="820"/>
        <end position="842"/>
    </location>
</feature>
<evidence type="ECO:0000313" key="5">
    <source>
        <dbReference type="EMBL" id="PVD26081.1"/>
    </source>
</evidence>
<feature type="region of interest" description="Disordered" evidence="3">
    <location>
        <begin position="790"/>
        <end position="925"/>
    </location>
</feature>
<dbReference type="InterPro" id="IPR011990">
    <property type="entry name" value="TPR-like_helical_dom_sf"/>
</dbReference>
<keyword evidence="6" id="KW-1185">Reference proteome</keyword>
<feature type="compositionally biased region" description="Low complexity" evidence="3">
    <location>
        <begin position="793"/>
        <end position="808"/>
    </location>
</feature>
<feature type="domain" description="Cadherin-like beta-sandwich-like" evidence="4">
    <location>
        <begin position="6"/>
        <end position="92"/>
    </location>
</feature>
<evidence type="ECO:0000256" key="1">
    <source>
        <dbReference type="ARBA" id="ARBA00022737"/>
    </source>
</evidence>
<gene>
    <name evidence="5" type="ORF">C0Q70_13749</name>
</gene>
<reference evidence="5 6" key="1">
    <citation type="submission" date="2018-04" db="EMBL/GenBank/DDBJ databases">
        <title>The genome of golden apple snail Pomacea canaliculata provides insight into stress tolerance and invasive adaptation.</title>
        <authorList>
            <person name="Liu C."/>
            <person name="Liu B."/>
            <person name="Ren Y."/>
            <person name="Zhang Y."/>
            <person name="Wang H."/>
            <person name="Li S."/>
            <person name="Jiang F."/>
            <person name="Yin L."/>
            <person name="Zhang G."/>
            <person name="Qian W."/>
            <person name="Fan W."/>
        </authorList>
    </citation>
    <scope>NUCLEOTIDE SEQUENCE [LARGE SCALE GENOMIC DNA]</scope>
    <source>
        <strain evidence="5">SZHN2017</strain>
        <tissue evidence="5">Muscle</tissue>
    </source>
</reference>
<keyword evidence="2" id="KW-0802">TPR repeat</keyword>
<sequence>MDDCTLKKLTVKPGKLTPDFNANITEYNMTVSSKVEKLSVDPVTNDTSASYSIAGSGGSKSIPLTEGQVTSIKIEVSAEDGTTKFYFIHAKRLSGKDANLVNLNIEKAILLPDFDPAVLEYRCNLPCQMATAKVVAAVADTASEILIQGANDGVLELCAVDILRKPIPRFVKFVDPKKALEFECPFSLGPLYAPITIKNSNPKHTYSAPIIDSLTRTSKYDPLNGQPLPLDWRVVDRELDKKMSEEPAVVPLTYGGSTEPVKFGQLASQLDKYTVEPKVEDPKDRFQKSALSVKHKVESWKWEQQLQQVFDETDPSKLIRFAENQLGLYFENLPNTAQGYKQYRDGESPMDFLNKAIQGYATALKFKPKDPSLHLLLGMTLEEAFFAEDMFGLKKETHDETPSFNIKAKESSKEEEVLAICKLRGVDASAPVSLQLKALDEEYHHLLDTGQSSKADQLQNLFVWYSKKASQEGAVAHKAEDSCNPLGQAYIKYLDALSLEEGVATNNFHVGRLLVMQGNYEDAVKRLEAALCWNQKYQLARIYLGLALSLQKGGPGDRIQECVCYLQEGMETLLTDLTKKAATPQENLRKNSLYAENLVHPTNVHLLRGLIQLGRLLLSNQGIKEAMSPHDVFHTAALLASQALPTVYKADVYKQLEWVLLEAHAMLLEILSAKGENEELIAQRCHRLSALIYTTTIPQNQQLLDLQERTCQNLVRIQPCNSHALFLLGSAQMSKYENSSGEKAKEMISGAKASFEASINLQGKPSEGEILELISGQKWYQERMKINEKEQTAAPPKDGAKAIAAPAPGKGGAAVGQGAVGRSVATAPPKGAATKAAPAPKSVGGGPAPAGKGPVKPPPGKAGPPAPPASKPAAGSKSGHKHDAAPPISKNSQKPKPAAPAPPAAPNPEPAAPAAKSEAPKKVAHINPKSFNPYLGLARVLRALDQPKEAQKYFEIVIKMAPDVHDAYIECAEMLLTSDPLAAVDVYAKFPVSEQLSFDDAYIFGEIVRILMKHEKYDDERLAKNMISYGRILGLGSLEKYVKILEEKFKNDLLKKVYAGVNGKSVDDPDMQNFFKFKCWA</sequence>
<feature type="compositionally biased region" description="Gly residues" evidence="3">
    <location>
        <begin position="809"/>
        <end position="819"/>
    </location>
</feature>
<dbReference type="PANTHER" id="PTHR44943">
    <property type="entry name" value="CELLULOSE SYNTHASE OPERON PROTEIN C"/>
    <property type="match status" value="1"/>
</dbReference>
<accession>A0A2T7NY50</accession>
<evidence type="ECO:0000256" key="3">
    <source>
        <dbReference type="SAM" id="MobiDB-lite"/>
    </source>
</evidence>
<dbReference type="Pfam" id="PF12733">
    <property type="entry name" value="Cadherin-like"/>
    <property type="match status" value="1"/>
</dbReference>
<dbReference type="OrthoDB" id="9991317at2759"/>